<gene>
    <name evidence="1" type="ORF">DERYTH_LOCUS15434</name>
</gene>
<dbReference type="AlphaFoldDB" id="A0A9N9NID5"/>
<dbReference type="EMBL" id="CAJVPY010012508">
    <property type="protein sequence ID" value="CAG8734610.1"/>
    <property type="molecule type" value="Genomic_DNA"/>
</dbReference>
<evidence type="ECO:0000313" key="2">
    <source>
        <dbReference type="Proteomes" id="UP000789405"/>
    </source>
</evidence>
<reference evidence="1" key="1">
    <citation type="submission" date="2021-06" db="EMBL/GenBank/DDBJ databases">
        <authorList>
            <person name="Kallberg Y."/>
            <person name="Tangrot J."/>
            <person name="Rosling A."/>
        </authorList>
    </citation>
    <scope>NUCLEOTIDE SEQUENCE</scope>
    <source>
        <strain evidence="1">MA453B</strain>
    </source>
</reference>
<name>A0A9N9NID5_9GLOM</name>
<accession>A0A9N9NID5</accession>
<dbReference type="Proteomes" id="UP000789405">
    <property type="component" value="Unassembled WGS sequence"/>
</dbReference>
<keyword evidence="2" id="KW-1185">Reference proteome</keyword>
<dbReference type="OrthoDB" id="10406293at2759"/>
<evidence type="ECO:0000313" key="1">
    <source>
        <dbReference type="EMBL" id="CAG8734610.1"/>
    </source>
</evidence>
<proteinExistence type="predicted"/>
<protein>
    <submittedName>
        <fullName evidence="1">2433_t:CDS:1</fullName>
    </submittedName>
</protein>
<comment type="caution">
    <text evidence="1">The sequence shown here is derived from an EMBL/GenBank/DDBJ whole genome shotgun (WGS) entry which is preliminary data.</text>
</comment>
<sequence length="100" mass="11608">MSEFRKSTGPKQMSKIIQTKSFTNSYKQLEYFLEIDGALKVGSLRNQPVFECRLCNALTPSNIKEVSQHIIDFHKLDDNLYSIFFVTKVNRLTRLESAIF</sequence>
<organism evidence="1 2">
    <name type="scientific">Dentiscutata erythropus</name>
    <dbReference type="NCBI Taxonomy" id="1348616"/>
    <lineage>
        <taxon>Eukaryota</taxon>
        <taxon>Fungi</taxon>
        <taxon>Fungi incertae sedis</taxon>
        <taxon>Mucoromycota</taxon>
        <taxon>Glomeromycotina</taxon>
        <taxon>Glomeromycetes</taxon>
        <taxon>Diversisporales</taxon>
        <taxon>Gigasporaceae</taxon>
        <taxon>Dentiscutata</taxon>
    </lineage>
</organism>